<evidence type="ECO:0000256" key="1">
    <source>
        <dbReference type="ARBA" id="ARBA00004604"/>
    </source>
</evidence>
<feature type="region of interest" description="Disordered" evidence="9">
    <location>
        <begin position="206"/>
        <end position="244"/>
    </location>
</feature>
<keyword evidence="7" id="KW-0539">Nucleus</keyword>
<feature type="coiled-coil region" evidence="8">
    <location>
        <begin position="92"/>
        <end position="119"/>
    </location>
</feature>
<comment type="subcellular location">
    <subcellularLocation>
        <location evidence="1">Nucleus</location>
        <location evidence="1">Nucleolus</location>
    </subcellularLocation>
</comment>
<organism evidence="10 11">
    <name type="scientific">Funneliformis caledonium</name>
    <dbReference type="NCBI Taxonomy" id="1117310"/>
    <lineage>
        <taxon>Eukaryota</taxon>
        <taxon>Fungi</taxon>
        <taxon>Fungi incertae sedis</taxon>
        <taxon>Mucoromycota</taxon>
        <taxon>Glomeromycotina</taxon>
        <taxon>Glomeromycetes</taxon>
        <taxon>Glomerales</taxon>
        <taxon>Glomeraceae</taxon>
        <taxon>Funneliformis</taxon>
    </lineage>
</organism>
<proteinExistence type="inferred from homology"/>
<dbReference type="GO" id="GO:0000462">
    <property type="term" value="P:maturation of SSU-rRNA from tricistronic rRNA transcript (SSU-rRNA, 5.8S rRNA, LSU-rRNA)"/>
    <property type="evidence" value="ECO:0007669"/>
    <property type="project" value="TreeGrafter"/>
</dbReference>
<dbReference type="InterPro" id="IPR019310">
    <property type="entry name" value="Efg1"/>
</dbReference>
<feature type="compositionally biased region" description="Acidic residues" evidence="9">
    <location>
        <begin position="223"/>
        <end position="244"/>
    </location>
</feature>
<keyword evidence="6 8" id="KW-0175">Coiled coil</keyword>
<dbReference type="EMBL" id="CAJVPQ010002180">
    <property type="protein sequence ID" value="CAG8586557.1"/>
    <property type="molecule type" value="Genomic_DNA"/>
</dbReference>
<keyword evidence="11" id="KW-1185">Reference proteome</keyword>
<dbReference type="InterPro" id="IPR050786">
    <property type="entry name" value="EFG1_rRNA-proc"/>
</dbReference>
<evidence type="ECO:0000313" key="11">
    <source>
        <dbReference type="Proteomes" id="UP000789570"/>
    </source>
</evidence>
<evidence type="ECO:0000256" key="6">
    <source>
        <dbReference type="ARBA" id="ARBA00023054"/>
    </source>
</evidence>
<comment type="caution">
    <text evidence="10">The sequence shown here is derived from an EMBL/GenBank/DDBJ whole genome shotgun (WGS) entry which is preliminary data.</text>
</comment>
<evidence type="ECO:0000313" key="10">
    <source>
        <dbReference type="EMBL" id="CAG8586557.1"/>
    </source>
</evidence>
<accession>A0A9N9G7K8</accession>
<evidence type="ECO:0000256" key="5">
    <source>
        <dbReference type="ARBA" id="ARBA00022552"/>
    </source>
</evidence>
<dbReference type="AlphaFoldDB" id="A0A9N9G7K8"/>
<comment type="similarity">
    <text evidence="2">Belongs to the EFG1 family.</text>
</comment>
<evidence type="ECO:0000256" key="9">
    <source>
        <dbReference type="SAM" id="MobiDB-lite"/>
    </source>
</evidence>
<reference evidence="10" key="1">
    <citation type="submission" date="2021-06" db="EMBL/GenBank/DDBJ databases">
        <authorList>
            <person name="Kallberg Y."/>
            <person name="Tangrot J."/>
            <person name="Rosling A."/>
        </authorList>
    </citation>
    <scope>NUCLEOTIDE SEQUENCE</scope>
    <source>
        <strain evidence="10">UK204</strain>
    </source>
</reference>
<evidence type="ECO:0000256" key="7">
    <source>
        <dbReference type="ARBA" id="ARBA00023242"/>
    </source>
</evidence>
<dbReference type="GO" id="GO:0030688">
    <property type="term" value="C:preribosome, small subunit precursor"/>
    <property type="evidence" value="ECO:0007669"/>
    <property type="project" value="TreeGrafter"/>
</dbReference>
<protein>
    <recommendedName>
        <fullName evidence="3">rRNA-processing protein EFG1</fullName>
    </recommendedName>
    <alternativeName>
        <fullName evidence="4">rRNA-processing protein efg1</fullName>
    </alternativeName>
</protein>
<keyword evidence="5" id="KW-0698">rRNA processing</keyword>
<dbReference type="Proteomes" id="UP000789570">
    <property type="component" value="Unassembled WGS sequence"/>
</dbReference>
<gene>
    <name evidence="10" type="ORF">FCALED_LOCUS7867</name>
</gene>
<dbReference type="Pfam" id="PF10153">
    <property type="entry name" value="Efg1"/>
    <property type="match status" value="1"/>
</dbReference>
<name>A0A9N9G7K8_9GLOM</name>
<sequence>MALVRKNNSKKSEIMSLDTMSVTALKKKLRDIERYLKTVAYKICSNEKLSAKGQVSLERQLKACKLTLIERMAENKEKDMAAKYRMVKHFDRRKVERAIKQTQKKLSEVQSLQEKANVENILYELQIDLNYILYYPKHRKYLALHPSNGGDDEEMVSKRNEIRQVIKEAVQNNDLESLNNRFRNENKLQVIKKMDNIEKRKNNLKGKVAVESNTSKTNKSFDDDFFGSEEEDVNNDNNDTEQFE</sequence>
<dbReference type="GO" id="GO:0005730">
    <property type="term" value="C:nucleolus"/>
    <property type="evidence" value="ECO:0007669"/>
    <property type="project" value="UniProtKB-SubCell"/>
</dbReference>
<evidence type="ECO:0000256" key="4">
    <source>
        <dbReference type="ARBA" id="ARBA00019827"/>
    </source>
</evidence>
<evidence type="ECO:0000256" key="8">
    <source>
        <dbReference type="SAM" id="Coils"/>
    </source>
</evidence>
<evidence type="ECO:0000256" key="2">
    <source>
        <dbReference type="ARBA" id="ARBA00006916"/>
    </source>
</evidence>
<dbReference type="PANTHER" id="PTHR33911">
    <property type="entry name" value="RRNA-PROCESSING PROTEIN EFG1"/>
    <property type="match status" value="1"/>
</dbReference>
<dbReference type="OrthoDB" id="47732at2759"/>
<evidence type="ECO:0000256" key="3">
    <source>
        <dbReference type="ARBA" id="ARBA00018689"/>
    </source>
</evidence>
<dbReference type="PANTHER" id="PTHR33911:SF1">
    <property type="entry name" value="RRNA-PROCESSING PROTEIN EFG1"/>
    <property type="match status" value="1"/>
</dbReference>